<proteinExistence type="predicted"/>
<evidence type="ECO:0000313" key="2">
    <source>
        <dbReference type="Proteomes" id="UP001055811"/>
    </source>
</evidence>
<organism evidence="1 2">
    <name type="scientific">Cichorium intybus</name>
    <name type="common">Chicory</name>
    <dbReference type="NCBI Taxonomy" id="13427"/>
    <lineage>
        <taxon>Eukaryota</taxon>
        <taxon>Viridiplantae</taxon>
        <taxon>Streptophyta</taxon>
        <taxon>Embryophyta</taxon>
        <taxon>Tracheophyta</taxon>
        <taxon>Spermatophyta</taxon>
        <taxon>Magnoliopsida</taxon>
        <taxon>eudicotyledons</taxon>
        <taxon>Gunneridae</taxon>
        <taxon>Pentapetalae</taxon>
        <taxon>asterids</taxon>
        <taxon>campanulids</taxon>
        <taxon>Asterales</taxon>
        <taxon>Asteraceae</taxon>
        <taxon>Cichorioideae</taxon>
        <taxon>Cichorieae</taxon>
        <taxon>Cichoriinae</taxon>
        <taxon>Cichorium</taxon>
    </lineage>
</organism>
<keyword evidence="2" id="KW-1185">Reference proteome</keyword>
<gene>
    <name evidence="1" type="ORF">L2E82_01917</name>
</gene>
<accession>A0ACB9GZU8</accession>
<evidence type="ECO:0000313" key="1">
    <source>
        <dbReference type="EMBL" id="KAI3789129.1"/>
    </source>
</evidence>
<protein>
    <submittedName>
        <fullName evidence="1">Uncharacterized protein</fullName>
    </submittedName>
</protein>
<dbReference type="Proteomes" id="UP001055811">
    <property type="component" value="Linkage Group LG01"/>
</dbReference>
<reference evidence="2" key="1">
    <citation type="journal article" date="2022" name="Mol. Ecol. Resour.">
        <title>The genomes of chicory, endive, great burdock and yacon provide insights into Asteraceae palaeo-polyploidization history and plant inulin production.</title>
        <authorList>
            <person name="Fan W."/>
            <person name="Wang S."/>
            <person name="Wang H."/>
            <person name="Wang A."/>
            <person name="Jiang F."/>
            <person name="Liu H."/>
            <person name="Zhao H."/>
            <person name="Xu D."/>
            <person name="Zhang Y."/>
        </authorList>
    </citation>
    <scope>NUCLEOTIDE SEQUENCE [LARGE SCALE GENOMIC DNA]</scope>
    <source>
        <strain evidence="2">cv. Punajuju</strain>
    </source>
</reference>
<dbReference type="EMBL" id="CM042009">
    <property type="protein sequence ID" value="KAI3789129.1"/>
    <property type="molecule type" value="Genomic_DNA"/>
</dbReference>
<name>A0ACB9GZU8_CICIN</name>
<reference evidence="1 2" key="2">
    <citation type="journal article" date="2022" name="Mol. Ecol. Resour.">
        <title>The genomes of chicory, endive, great burdock and yacon provide insights into Asteraceae paleo-polyploidization history and plant inulin production.</title>
        <authorList>
            <person name="Fan W."/>
            <person name="Wang S."/>
            <person name="Wang H."/>
            <person name="Wang A."/>
            <person name="Jiang F."/>
            <person name="Liu H."/>
            <person name="Zhao H."/>
            <person name="Xu D."/>
            <person name="Zhang Y."/>
        </authorList>
    </citation>
    <scope>NUCLEOTIDE SEQUENCE [LARGE SCALE GENOMIC DNA]</scope>
    <source>
        <strain evidence="2">cv. Punajuju</strain>
        <tissue evidence="1">Leaves</tissue>
    </source>
</reference>
<sequence>MGRGKIVIRRIDNSTSRQVTFSKRRNGLLKKAKELAILCDAEVGLLIFSSTGKLHEFASSSMTTIIERYNNVKEENHKLLDPSSEAKFWQGEAVKLRQQLQYLQQRHRQLLGEELFGLNINDLNKLETQLETSLKGVRIKKEQAFTDEVKELHRKGSIVDHENKELHKKLNFLLQEHAELQQKAYELHHDNNGLHGHVSLQLSQPQPQKNYLPTEIMKLGFKLHGNKQQQQFSAYNELGSRISMISGGISLILEKLKNN</sequence>
<comment type="caution">
    <text evidence="1">The sequence shown here is derived from an EMBL/GenBank/DDBJ whole genome shotgun (WGS) entry which is preliminary data.</text>
</comment>